<feature type="non-terminal residue" evidence="2">
    <location>
        <position position="182"/>
    </location>
</feature>
<accession>A0A9D1GWT5</accession>
<feature type="domain" description="Methyltransferase" evidence="1">
    <location>
        <begin position="104"/>
        <end position="176"/>
    </location>
</feature>
<dbReference type="EMBL" id="DVLP01000195">
    <property type="protein sequence ID" value="HIT75188.1"/>
    <property type="molecule type" value="Genomic_DNA"/>
</dbReference>
<evidence type="ECO:0000313" key="3">
    <source>
        <dbReference type="Proteomes" id="UP000886842"/>
    </source>
</evidence>
<dbReference type="GO" id="GO:0008168">
    <property type="term" value="F:methyltransferase activity"/>
    <property type="evidence" value="ECO:0007669"/>
    <property type="project" value="UniProtKB-KW"/>
</dbReference>
<dbReference type="Gene3D" id="3.40.50.150">
    <property type="entry name" value="Vaccinia Virus protein VP39"/>
    <property type="match status" value="1"/>
</dbReference>
<name>A0A9D1GWT5_9ACTN</name>
<dbReference type="InterPro" id="IPR041698">
    <property type="entry name" value="Methyltransf_25"/>
</dbReference>
<gene>
    <name evidence="2" type="ORF">IAA98_06365</name>
</gene>
<dbReference type="AlphaFoldDB" id="A0A9D1GWT5"/>
<keyword evidence="2" id="KW-0489">Methyltransferase</keyword>
<dbReference type="SUPFAM" id="SSF53335">
    <property type="entry name" value="S-adenosyl-L-methionine-dependent methyltransferases"/>
    <property type="match status" value="1"/>
</dbReference>
<evidence type="ECO:0000313" key="2">
    <source>
        <dbReference type="EMBL" id="HIT75188.1"/>
    </source>
</evidence>
<dbReference type="PANTHER" id="PTHR42912:SF80">
    <property type="entry name" value="METHYLTRANSFERASE DOMAIN-CONTAINING PROTEIN"/>
    <property type="match status" value="1"/>
</dbReference>
<organism evidence="2 3">
    <name type="scientific">Candidatus Avipropionibacterium avicola</name>
    <dbReference type="NCBI Taxonomy" id="2840701"/>
    <lineage>
        <taxon>Bacteria</taxon>
        <taxon>Bacillati</taxon>
        <taxon>Actinomycetota</taxon>
        <taxon>Actinomycetes</taxon>
        <taxon>Propionibacteriales</taxon>
        <taxon>Propionibacteriaceae</taxon>
        <taxon>Propionibacteriaceae incertae sedis</taxon>
        <taxon>Candidatus Avipropionibacterium</taxon>
    </lineage>
</organism>
<dbReference type="InterPro" id="IPR029063">
    <property type="entry name" value="SAM-dependent_MTases_sf"/>
</dbReference>
<reference evidence="2" key="1">
    <citation type="submission" date="2020-10" db="EMBL/GenBank/DDBJ databases">
        <authorList>
            <person name="Gilroy R."/>
        </authorList>
    </citation>
    <scope>NUCLEOTIDE SEQUENCE</scope>
    <source>
        <strain evidence="2">ChiGjej1B1-24693</strain>
    </source>
</reference>
<dbReference type="PANTHER" id="PTHR42912">
    <property type="entry name" value="METHYLTRANSFERASE"/>
    <property type="match status" value="1"/>
</dbReference>
<dbReference type="InterPro" id="IPR050508">
    <property type="entry name" value="Methyltransf_Superfamily"/>
</dbReference>
<dbReference type="GO" id="GO:0032259">
    <property type="term" value="P:methylation"/>
    <property type="evidence" value="ECO:0007669"/>
    <property type="project" value="UniProtKB-KW"/>
</dbReference>
<dbReference type="Proteomes" id="UP000886842">
    <property type="component" value="Unassembled WGS sequence"/>
</dbReference>
<keyword evidence="2" id="KW-0808">Transferase</keyword>
<dbReference type="CDD" id="cd02440">
    <property type="entry name" value="AdoMet_MTases"/>
    <property type="match status" value="1"/>
</dbReference>
<sequence>MTAERAEPIVLDPIAYVLGLQGIALMRAFAGEYDQAFVERRIAEIGELLERRRELGKPCTVEPFTVADGYDAWAETYDDEDNPLLDLDARQIRALMGERRPAVVLDAACGTGRHAGWFAEHGSAVVGVDTSPGMLARAAQRFGDVSFRNGSLDHLPVDDSSVDAVVCTLALVHVADLVPVYR</sequence>
<dbReference type="Pfam" id="PF13649">
    <property type="entry name" value="Methyltransf_25"/>
    <property type="match status" value="1"/>
</dbReference>
<protein>
    <submittedName>
        <fullName evidence="2">Methyltransferase domain-containing protein</fullName>
    </submittedName>
</protein>
<evidence type="ECO:0000259" key="1">
    <source>
        <dbReference type="Pfam" id="PF13649"/>
    </source>
</evidence>
<proteinExistence type="predicted"/>
<comment type="caution">
    <text evidence="2">The sequence shown here is derived from an EMBL/GenBank/DDBJ whole genome shotgun (WGS) entry which is preliminary data.</text>
</comment>
<reference evidence="2" key="2">
    <citation type="journal article" date="2021" name="PeerJ">
        <title>Extensive microbial diversity within the chicken gut microbiome revealed by metagenomics and culture.</title>
        <authorList>
            <person name="Gilroy R."/>
            <person name="Ravi A."/>
            <person name="Getino M."/>
            <person name="Pursley I."/>
            <person name="Horton D.L."/>
            <person name="Alikhan N.F."/>
            <person name="Baker D."/>
            <person name="Gharbi K."/>
            <person name="Hall N."/>
            <person name="Watson M."/>
            <person name="Adriaenssens E.M."/>
            <person name="Foster-Nyarko E."/>
            <person name="Jarju S."/>
            <person name="Secka A."/>
            <person name="Antonio M."/>
            <person name="Oren A."/>
            <person name="Chaudhuri R.R."/>
            <person name="La Ragione R."/>
            <person name="Hildebrand F."/>
            <person name="Pallen M.J."/>
        </authorList>
    </citation>
    <scope>NUCLEOTIDE SEQUENCE</scope>
    <source>
        <strain evidence="2">ChiGjej1B1-24693</strain>
    </source>
</reference>